<accession>A0A3S4DIS7</accession>
<feature type="transmembrane region" description="Helical" evidence="4">
    <location>
        <begin position="54"/>
        <end position="78"/>
    </location>
</feature>
<evidence type="ECO:0000256" key="1">
    <source>
        <dbReference type="ARBA" id="ARBA00007469"/>
    </source>
</evidence>
<dbReference type="InterPro" id="IPR039378">
    <property type="entry name" value="RNase_T2_prok"/>
</dbReference>
<dbReference type="AlphaFoldDB" id="A0A3S4DIS7"/>
<dbReference type="PANTHER" id="PTHR11240">
    <property type="entry name" value="RIBONUCLEASE T2"/>
    <property type="match status" value="1"/>
</dbReference>
<organism evidence="5 6">
    <name type="scientific">Rhodoplanes serenus</name>
    <dbReference type="NCBI Taxonomy" id="200615"/>
    <lineage>
        <taxon>Bacteria</taxon>
        <taxon>Pseudomonadati</taxon>
        <taxon>Pseudomonadota</taxon>
        <taxon>Alphaproteobacteria</taxon>
        <taxon>Hyphomicrobiales</taxon>
        <taxon>Nitrobacteraceae</taxon>
        <taxon>Rhodoplanes</taxon>
    </lineage>
</organism>
<feature type="region of interest" description="Disordered" evidence="3">
    <location>
        <begin position="109"/>
        <end position="144"/>
    </location>
</feature>
<dbReference type="PANTHER" id="PTHR11240:SF22">
    <property type="entry name" value="RIBONUCLEASE T2"/>
    <property type="match status" value="1"/>
</dbReference>
<keyword evidence="6" id="KW-1185">Reference proteome</keyword>
<dbReference type="PROSITE" id="PS00530">
    <property type="entry name" value="RNASE_T2_1"/>
    <property type="match status" value="1"/>
</dbReference>
<evidence type="ECO:0000313" key="5">
    <source>
        <dbReference type="EMBL" id="VCU11376.1"/>
    </source>
</evidence>
<evidence type="ECO:0000313" key="6">
    <source>
        <dbReference type="Proteomes" id="UP000289200"/>
    </source>
</evidence>
<feature type="compositionally biased region" description="Basic and acidic residues" evidence="3">
    <location>
        <begin position="109"/>
        <end position="140"/>
    </location>
</feature>
<dbReference type="CDD" id="cd01062">
    <property type="entry name" value="RNase_T2_prok"/>
    <property type="match status" value="1"/>
</dbReference>
<protein>
    <submittedName>
        <fullName evidence="5">Ribonuclease</fullName>
    </submittedName>
</protein>
<dbReference type="GO" id="GO:0003723">
    <property type="term" value="F:RNA binding"/>
    <property type="evidence" value="ECO:0007669"/>
    <property type="project" value="InterPro"/>
</dbReference>
<sequence>MTSSAWRGGAAGDAAESAAGGVLSAARFGSFARAVHADAATWAAARPGRRVMGAWWRGVLAGVVLMGLGVAGSGSAVAQPDRRQNEPGQFDFYVLSLSWSPSWCAAAAERRDGRERDGRDRDGRNRSDPDRERGGTERSDPQCGARPFSFVVHGLWPQYERGFPEYCQVPAPRLNREQVSAMLDLMPSPRLVFHQWDKHGVCSGLSARAYFETVRKARAVIKIPEIYHEPADPLTVTPDEIEEAFVRANPGLPRTGIAVGCSRNRLSEVRICLNRELGFRDCPEVDRRACRRERLTMPPVRGG</sequence>
<evidence type="ECO:0000256" key="4">
    <source>
        <dbReference type="SAM" id="Phobius"/>
    </source>
</evidence>
<name>A0A3S4DIS7_9BRAD</name>
<evidence type="ECO:0000256" key="3">
    <source>
        <dbReference type="SAM" id="MobiDB-lite"/>
    </source>
</evidence>
<dbReference type="InterPro" id="IPR001568">
    <property type="entry name" value="RNase_T2-like"/>
</dbReference>
<dbReference type="Gene3D" id="3.90.730.10">
    <property type="entry name" value="Ribonuclease T2-like"/>
    <property type="match status" value="1"/>
</dbReference>
<gene>
    <name evidence="5" type="ORF">RHODGE_RHODGE_04587</name>
</gene>
<dbReference type="Proteomes" id="UP000289200">
    <property type="component" value="Unassembled WGS sequence"/>
</dbReference>
<dbReference type="Pfam" id="PF00445">
    <property type="entry name" value="Ribonuclease_T2"/>
    <property type="match status" value="1"/>
</dbReference>
<keyword evidence="4" id="KW-1133">Transmembrane helix</keyword>
<reference evidence="6" key="1">
    <citation type="submission" date="2018-10" db="EMBL/GenBank/DDBJ databases">
        <authorList>
            <person name="Peiro R."/>
            <person name="Begona"/>
            <person name="Cbmso G."/>
            <person name="Lopez M."/>
            <person name="Gonzalez S."/>
            <person name="Sacristan E."/>
            <person name="Castillo E."/>
        </authorList>
    </citation>
    <scope>NUCLEOTIDE SEQUENCE [LARGE SCALE GENOMIC DNA]</scope>
</reference>
<dbReference type="GO" id="GO:0033897">
    <property type="term" value="F:ribonuclease T2 activity"/>
    <property type="evidence" value="ECO:0007669"/>
    <property type="project" value="InterPro"/>
</dbReference>
<dbReference type="SUPFAM" id="SSF55895">
    <property type="entry name" value="Ribonuclease Rh-like"/>
    <property type="match status" value="1"/>
</dbReference>
<keyword evidence="4" id="KW-0812">Transmembrane</keyword>
<dbReference type="InterPro" id="IPR018188">
    <property type="entry name" value="RNase_T2_His_AS_1"/>
</dbReference>
<dbReference type="EMBL" id="UWOC01000197">
    <property type="protein sequence ID" value="VCU11376.1"/>
    <property type="molecule type" value="Genomic_DNA"/>
</dbReference>
<proteinExistence type="inferred from homology"/>
<dbReference type="GO" id="GO:0006401">
    <property type="term" value="P:RNA catabolic process"/>
    <property type="evidence" value="ECO:0007669"/>
    <property type="project" value="UniProtKB-ARBA"/>
</dbReference>
<comment type="similarity">
    <text evidence="1 2">Belongs to the RNase T2 family.</text>
</comment>
<keyword evidence="4" id="KW-0472">Membrane</keyword>
<evidence type="ECO:0000256" key="2">
    <source>
        <dbReference type="RuleBase" id="RU004328"/>
    </source>
</evidence>
<dbReference type="InterPro" id="IPR036430">
    <property type="entry name" value="RNase_T2-like_sf"/>
</dbReference>
<comment type="caution">
    <text evidence="5">The sequence shown here is derived from an EMBL/GenBank/DDBJ whole genome shotgun (WGS) entry which is preliminary data.</text>
</comment>